<evidence type="ECO:0000313" key="11">
    <source>
        <dbReference type="Proteomes" id="UP000108481"/>
    </source>
</evidence>
<proteinExistence type="inferred from homology"/>
<evidence type="ECO:0000256" key="5">
    <source>
        <dbReference type="ARBA" id="ARBA00022921"/>
    </source>
</evidence>
<dbReference type="InterPro" id="IPR005608">
    <property type="entry name" value="Adeno_V"/>
</dbReference>
<evidence type="ECO:0000256" key="4">
    <source>
        <dbReference type="ARBA" id="ARBA00022844"/>
    </source>
</evidence>
<feature type="compositionally biased region" description="Basic and acidic residues" evidence="9">
    <location>
        <begin position="1"/>
        <end position="10"/>
    </location>
</feature>
<evidence type="ECO:0000256" key="2">
    <source>
        <dbReference type="ARBA" id="ARBA00022562"/>
    </source>
</evidence>
<dbReference type="Proteomes" id="UP000108481">
    <property type="component" value="Segment"/>
</dbReference>
<reference evidence="10 11" key="1">
    <citation type="submission" date="2015-08" db="EMBL/GenBank/DDBJ databases">
        <title>Isolation and characterization of novel bat adenoviruses with diverse genome sizes, low GC contents or extremely long E3 ORFs.</title>
        <authorList>
            <person name="Tan B."/>
            <person name="Yang X.-L."/>
            <person name="Ge X.-Y."/>
            <person name="Peng C."/>
            <person name="Zhang Y.-Z."/>
            <person name="Zhang L.-B."/>
            <person name="Shi Z.-L."/>
        </authorList>
    </citation>
    <scope>NUCLEOTIDE SEQUENCE [LARGE SCALE GENOMIC DNA]</scope>
    <source>
        <strain evidence="10">WIV13</strain>
    </source>
</reference>
<dbReference type="RefSeq" id="YP_009272928.1">
    <property type="nucleotide sequence ID" value="NC_030874.1"/>
</dbReference>
<dbReference type="Pfam" id="PF03910">
    <property type="entry name" value="Adeno_PV"/>
    <property type="match status" value="2"/>
</dbReference>
<protein>
    <submittedName>
        <fullName evidence="10">V</fullName>
    </submittedName>
</protein>
<keyword evidence="4" id="KW-0946">Virion</keyword>
<dbReference type="GO" id="GO:0003677">
    <property type="term" value="F:DNA binding"/>
    <property type="evidence" value="ECO:0007669"/>
    <property type="project" value="UniProtKB-KW"/>
</dbReference>
<feature type="coiled-coil region" evidence="8">
    <location>
        <begin position="141"/>
        <end position="168"/>
    </location>
</feature>
<evidence type="ECO:0000256" key="8">
    <source>
        <dbReference type="SAM" id="Coils"/>
    </source>
</evidence>
<dbReference type="KEGG" id="vg:28715673"/>
<evidence type="ECO:0000256" key="1">
    <source>
        <dbReference type="ARBA" id="ARBA00008293"/>
    </source>
</evidence>
<keyword evidence="3" id="KW-1188">Viral release from host cell</keyword>
<accession>A0A1B0UHX5</accession>
<keyword evidence="2" id="KW-1048">Host nucleus</keyword>
<keyword evidence="8" id="KW-0175">Coiled coil</keyword>
<keyword evidence="6" id="KW-0118">Viral capsid assembly</keyword>
<evidence type="ECO:0000256" key="3">
    <source>
        <dbReference type="ARBA" id="ARBA00022612"/>
    </source>
</evidence>
<evidence type="ECO:0000256" key="7">
    <source>
        <dbReference type="ARBA" id="ARBA00023125"/>
    </source>
</evidence>
<keyword evidence="7" id="KW-0238">DNA-binding</keyword>
<dbReference type="OrthoDB" id="9492at10239"/>
<evidence type="ECO:0000256" key="9">
    <source>
        <dbReference type="SAM" id="MobiDB-lite"/>
    </source>
</evidence>
<dbReference type="EMBL" id="KT698852">
    <property type="protein sequence ID" value="AMB43028.1"/>
    <property type="molecule type" value="Genomic_DNA"/>
</dbReference>
<feature type="region of interest" description="Disordered" evidence="9">
    <location>
        <begin position="1"/>
        <end position="34"/>
    </location>
</feature>
<evidence type="ECO:0000256" key="6">
    <source>
        <dbReference type="ARBA" id="ARBA00022950"/>
    </source>
</evidence>
<evidence type="ECO:0000313" key="10">
    <source>
        <dbReference type="EMBL" id="AMB43028.1"/>
    </source>
</evidence>
<comment type="similarity">
    <text evidence="1">Belongs to the adenoviridae core-capsid bridging protein family.</text>
</comment>
<name>A0A1B0UHX5_9ADEN</name>
<dbReference type="GO" id="GO:0044423">
    <property type="term" value="C:virion component"/>
    <property type="evidence" value="ECO:0007669"/>
    <property type="project" value="UniProtKB-KW"/>
</dbReference>
<organism evidence="10 11">
    <name type="scientific">Bat mastadenovirus WIV13</name>
    <dbReference type="NCBI Taxonomy" id="1788435"/>
    <lineage>
        <taxon>Viruses</taxon>
        <taxon>Varidnaviria</taxon>
        <taxon>Bamfordvirae</taxon>
        <taxon>Preplasmiviricota</taxon>
        <taxon>Polisuviricotina</taxon>
        <taxon>Pharingeaviricetes</taxon>
        <taxon>Rowavirales</taxon>
        <taxon>Adenoviridae</taxon>
        <taxon>Mastadenovirus</taxon>
        <taxon>Mastadenovirus humile</taxon>
        <taxon>Bat mastadenovirus E</taxon>
    </lineage>
</organism>
<sequence length="364" mass="42274">MTSRQLKEEPYQPSVTEVHELPRNKRKRAYKDEKDEPIIKEIKKEFKINIPPQPKRQYRWRGRKVQKILRPGTALVYSSVPKLNRKRNAEEIFTDTDILEQAKNREGEFAYGKMPLLEMVTPNLKRKRGFSEEITDDFITTQLKKQKIEQLQKNLKRKKESNEYLNKKRKIEDSFVALDNYNPTPNLEPVTEQQIIPINRKRGREHLQPTGQLLTCKKRKTSQRADRCEANMEVALPIETSTGSELVKADIKVRPVKPVAPGLGIRTVDVDIPVNNTSDNVISESLQSTLVAPIQDKNRKKMIPEVKYHPSITVTTKKKKYPSANSIIPEAVYHPSIKHPRAKKRIIPEVRYHPSITIQRRNTI</sequence>
<keyword evidence="11" id="KW-1185">Reference proteome</keyword>
<keyword evidence="5" id="KW-0426">Late protein</keyword>
<dbReference type="GeneID" id="28715673"/>